<dbReference type="EMBL" id="JAABOA010000329">
    <property type="protein sequence ID" value="KAF9584786.1"/>
    <property type="molecule type" value="Genomic_DNA"/>
</dbReference>
<feature type="compositionally biased region" description="Low complexity" evidence="1">
    <location>
        <begin position="395"/>
        <end position="410"/>
    </location>
</feature>
<feature type="transmembrane region" description="Helical" evidence="2">
    <location>
        <begin position="241"/>
        <end position="259"/>
    </location>
</feature>
<keyword evidence="2" id="KW-0472">Membrane</keyword>
<evidence type="ECO:0000256" key="1">
    <source>
        <dbReference type="SAM" id="MobiDB-lite"/>
    </source>
</evidence>
<dbReference type="Proteomes" id="UP000780801">
    <property type="component" value="Unassembled WGS sequence"/>
</dbReference>
<feature type="transmembrane region" description="Helical" evidence="2">
    <location>
        <begin position="163"/>
        <end position="184"/>
    </location>
</feature>
<keyword evidence="4" id="KW-1185">Reference proteome</keyword>
<comment type="caution">
    <text evidence="3">The sequence shown here is derived from an EMBL/GenBank/DDBJ whole genome shotgun (WGS) entry which is preliminary data.</text>
</comment>
<feature type="transmembrane region" description="Helical" evidence="2">
    <location>
        <begin position="286"/>
        <end position="306"/>
    </location>
</feature>
<evidence type="ECO:0000313" key="4">
    <source>
        <dbReference type="Proteomes" id="UP000780801"/>
    </source>
</evidence>
<protein>
    <submittedName>
        <fullName evidence="3">Uncharacterized protein</fullName>
    </submittedName>
</protein>
<feature type="region of interest" description="Disordered" evidence="1">
    <location>
        <begin position="371"/>
        <end position="424"/>
    </location>
</feature>
<feature type="transmembrane region" description="Helical" evidence="2">
    <location>
        <begin position="7"/>
        <end position="31"/>
    </location>
</feature>
<accession>A0A9P6KH58</accession>
<reference evidence="3" key="1">
    <citation type="journal article" date="2020" name="Fungal Divers.">
        <title>Resolving the Mortierellaceae phylogeny through synthesis of multi-gene phylogenetics and phylogenomics.</title>
        <authorList>
            <person name="Vandepol N."/>
            <person name="Liber J."/>
            <person name="Desiro A."/>
            <person name="Na H."/>
            <person name="Kennedy M."/>
            <person name="Barry K."/>
            <person name="Grigoriev I.V."/>
            <person name="Miller A.N."/>
            <person name="O'Donnell K."/>
            <person name="Stajich J.E."/>
            <person name="Bonito G."/>
        </authorList>
    </citation>
    <scope>NUCLEOTIDE SEQUENCE</scope>
    <source>
        <strain evidence="3">KOD1015</strain>
    </source>
</reference>
<dbReference type="OrthoDB" id="2441444at2759"/>
<feature type="compositionally biased region" description="Low complexity" evidence="1">
    <location>
        <begin position="371"/>
        <end position="383"/>
    </location>
</feature>
<keyword evidence="2" id="KW-0812">Transmembrane</keyword>
<evidence type="ECO:0000313" key="3">
    <source>
        <dbReference type="EMBL" id="KAF9584786.1"/>
    </source>
</evidence>
<gene>
    <name evidence="3" type="ORF">BGW38_005193</name>
</gene>
<feature type="transmembrane region" description="Helical" evidence="2">
    <location>
        <begin position="80"/>
        <end position="102"/>
    </location>
</feature>
<feature type="compositionally biased region" description="Polar residues" evidence="1">
    <location>
        <begin position="412"/>
        <end position="424"/>
    </location>
</feature>
<evidence type="ECO:0000256" key="2">
    <source>
        <dbReference type="SAM" id="Phobius"/>
    </source>
</evidence>
<organism evidence="3 4">
    <name type="scientific">Lunasporangiospora selenospora</name>
    <dbReference type="NCBI Taxonomy" id="979761"/>
    <lineage>
        <taxon>Eukaryota</taxon>
        <taxon>Fungi</taxon>
        <taxon>Fungi incertae sedis</taxon>
        <taxon>Mucoromycota</taxon>
        <taxon>Mortierellomycotina</taxon>
        <taxon>Mortierellomycetes</taxon>
        <taxon>Mortierellales</taxon>
        <taxon>Mortierellaceae</taxon>
        <taxon>Lunasporangiospora</taxon>
    </lineage>
</organism>
<dbReference type="AlphaFoldDB" id="A0A9P6KH58"/>
<keyword evidence="2" id="KW-1133">Transmembrane helix</keyword>
<sequence>MTSILTIVFILQAMMFILTATVFGSDIYYIATYHTTDRLVFNFSFFIQGASAGLLFFFYVFFGIIFLCRYRRHSEKVVSPLSLLGSVIRTLWVLILAGGALYSSAKALADGDRILFNLPFPRNSPQGRSLGKEYASFNPRNRFQCPSSSELEPVFYCSLDRTMVLLCLLMGLVAILETIAMFFYNNGRTGIRGQRYTAEHIDLDHHTEILDWQIVAETVVTFVSFIFYLITLRRKLVFPRVCHACYVVIASAFFLYLSIDQFIVMDKFSIPVECTGYSHYCPVNRAQLFSCFFIALTMLLEAAFTLKFGAQQNVKADVILIAPVQTQPMTFAPHPQSQYVQTIPVQQPGQPMQPYAAYPVFVQQQPGQMMAQPMPTQGPAPGQYESQQELYARHQQQWQLQQQQQQQARQSFYPTMQQQPNPYSAQPLAVGPMVTTIPQPGGQPIAPYPSPGTSVAVSPVLPVAGFSPVSSSHSPLPSHGH</sequence>
<feature type="transmembrane region" description="Helical" evidence="2">
    <location>
        <begin position="43"/>
        <end position="68"/>
    </location>
</feature>
<name>A0A9P6KH58_9FUNG</name>
<proteinExistence type="predicted"/>